<reference evidence="11 12" key="1">
    <citation type="submission" date="2017-06" db="EMBL/GenBank/DDBJ databases">
        <title>A platform for efficient transgenesis in Macrostomum lignano, a flatworm model organism for stem cell research.</title>
        <authorList>
            <person name="Berezikov E."/>
        </authorList>
    </citation>
    <scope>NUCLEOTIDE SEQUENCE [LARGE SCALE GENOMIC DNA]</scope>
    <source>
        <strain evidence="11">DV1</strain>
        <tissue evidence="11">Whole organism</tissue>
    </source>
</reference>
<evidence type="ECO:0000313" key="11">
    <source>
        <dbReference type="EMBL" id="PAA72704.1"/>
    </source>
</evidence>
<evidence type="ECO:0000256" key="7">
    <source>
        <dbReference type="ARBA" id="ARBA00023242"/>
    </source>
</evidence>
<feature type="domain" description="Sm" evidence="10">
    <location>
        <begin position="9"/>
        <end position="85"/>
    </location>
</feature>
<sequence>TASAAMSKAQNPELKKYLDKRVSIQLNGKRRISGVLRGFDPFMNLVLDEAVEILRPDQQQQQQQRMGMIVVRGNSVVILECLDRI</sequence>
<gene>
    <name evidence="11" type="ORF">BOX15_Mlig000305g3</name>
</gene>
<dbReference type="GO" id="GO:0005689">
    <property type="term" value="C:U12-type spliceosomal complex"/>
    <property type="evidence" value="ECO:0007669"/>
    <property type="project" value="TreeGrafter"/>
</dbReference>
<keyword evidence="3 9" id="KW-0507">mRNA processing</keyword>
<keyword evidence="7 9" id="KW-0539">Nucleus</keyword>
<evidence type="ECO:0000256" key="8">
    <source>
        <dbReference type="ARBA" id="ARBA00023274"/>
    </source>
</evidence>
<dbReference type="STRING" id="282301.A0A267FHL1"/>
<keyword evidence="8 9" id="KW-0687">Ribonucleoprotein</keyword>
<dbReference type="EMBL" id="NIVC01001066">
    <property type="protein sequence ID" value="PAA72704.1"/>
    <property type="molecule type" value="Genomic_DNA"/>
</dbReference>
<evidence type="ECO:0000256" key="6">
    <source>
        <dbReference type="ARBA" id="ARBA00023187"/>
    </source>
</evidence>
<protein>
    <recommendedName>
        <fullName evidence="9">Small nuclear ribonucleoprotein G</fullName>
        <shortName evidence="9">snRNP-G</shortName>
    </recommendedName>
</protein>
<dbReference type="InterPro" id="IPR047575">
    <property type="entry name" value="Sm"/>
</dbReference>
<dbReference type="PIRSF" id="PIRSF037188">
    <property type="entry name" value="U6_snRNA_Lsm7"/>
    <property type="match status" value="1"/>
</dbReference>
<dbReference type="GO" id="GO:0000387">
    <property type="term" value="P:spliceosomal snRNP assembly"/>
    <property type="evidence" value="ECO:0007669"/>
    <property type="project" value="UniProtKB-UniRule"/>
</dbReference>
<dbReference type="Pfam" id="PF01423">
    <property type="entry name" value="LSM"/>
    <property type="match status" value="1"/>
</dbReference>
<dbReference type="PANTHER" id="PTHR10553:SF2">
    <property type="entry name" value="SMALL NUCLEAR RIBONUCLEOPROTEIN G"/>
    <property type="match status" value="1"/>
</dbReference>
<keyword evidence="5 9" id="KW-0694">RNA-binding</keyword>
<keyword evidence="12" id="KW-1185">Reference proteome</keyword>
<dbReference type="GO" id="GO:0005686">
    <property type="term" value="C:U2 snRNP"/>
    <property type="evidence" value="ECO:0007669"/>
    <property type="project" value="TreeGrafter"/>
</dbReference>
<evidence type="ECO:0000259" key="10">
    <source>
        <dbReference type="PROSITE" id="PS52002"/>
    </source>
</evidence>
<dbReference type="AlphaFoldDB" id="A0A267FHL1"/>
<dbReference type="GO" id="GO:0071004">
    <property type="term" value="C:U2-type prespliceosome"/>
    <property type="evidence" value="ECO:0007669"/>
    <property type="project" value="TreeGrafter"/>
</dbReference>
<evidence type="ECO:0000256" key="3">
    <source>
        <dbReference type="ARBA" id="ARBA00022664"/>
    </source>
</evidence>
<dbReference type="GO" id="GO:0043186">
    <property type="term" value="C:P granule"/>
    <property type="evidence" value="ECO:0007669"/>
    <property type="project" value="TreeGrafter"/>
</dbReference>
<evidence type="ECO:0000313" key="12">
    <source>
        <dbReference type="Proteomes" id="UP000215902"/>
    </source>
</evidence>
<dbReference type="GO" id="GO:0005682">
    <property type="term" value="C:U5 snRNP"/>
    <property type="evidence" value="ECO:0007669"/>
    <property type="project" value="TreeGrafter"/>
</dbReference>
<dbReference type="GO" id="GO:0071013">
    <property type="term" value="C:catalytic step 2 spliceosome"/>
    <property type="evidence" value="ECO:0007669"/>
    <property type="project" value="TreeGrafter"/>
</dbReference>
<feature type="non-terminal residue" evidence="11">
    <location>
        <position position="1"/>
    </location>
</feature>
<name>A0A267FHL1_9PLAT</name>
<dbReference type="Gene3D" id="2.30.30.100">
    <property type="match status" value="1"/>
</dbReference>
<dbReference type="InterPro" id="IPR001163">
    <property type="entry name" value="Sm_dom_euk/arc"/>
</dbReference>
<dbReference type="CDD" id="cd01719">
    <property type="entry name" value="Sm_G"/>
    <property type="match status" value="1"/>
</dbReference>
<dbReference type="Proteomes" id="UP000215902">
    <property type="component" value="Unassembled WGS sequence"/>
</dbReference>
<dbReference type="GO" id="GO:0034719">
    <property type="term" value="C:SMN-Sm protein complex"/>
    <property type="evidence" value="ECO:0007669"/>
    <property type="project" value="TreeGrafter"/>
</dbReference>
<comment type="caution">
    <text evidence="11">The sequence shown here is derived from an EMBL/GenBank/DDBJ whole genome shotgun (WGS) entry which is preliminary data.</text>
</comment>
<dbReference type="SUPFAM" id="SSF50182">
    <property type="entry name" value="Sm-like ribonucleoproteins"/>
    <property type="match status" value="1"/>
</dbReference>
<keyword evidence="6 9" id="KW-0508">mRNA splicing</keyword>
<dbReference type="FunFam" id="2.30.30.100:FF:000023">
    <property type="entry name" value="Small nuclear ribonucleoprotein G"/>
    <property type="match status" value="1"/>
</dbReference>
<dbReference type="GO" id="GO:0005687">
    <property type="term" value="C:U4 snRNP"/>
    <property type="evidence" value="ECO:0007669"/>
    <property type="project" value="TreeGrafter"/>
</dbReference>
<dbReference type="PROSITE" id="PS52002">
    <property type="entry name" value="SM"/>
    <property type="match status" value="1"/>
</dbReference>
<dbReference type="InterPro" id="IPR010920">
    <property type="entry name" value="LSM_dom_sf"/>
</dbReference>
<dbReference type="PANTHER" id="PTHR10553">
    <property type="entry name" value="SMALL NUCLEAR RIBONUCLEOPROTEIN"/>
    <property type="match status" value="1"/>
</dbReference>
<keyword evidence="4 9" id="KW-0747">Spliceosome</keyword>
<evidence type="ECO:0000256" key="1">
    <source>
        <dbReference type="ARBA" id="ARBA00004123"/>
    </source>
</evidence>
<dbReference type="OrthoDB" id="2146at2759"/>
<evidence type="ECO:0000256" key="2">
    <source>
        <dbReference type="ARBA" id="ARBA00006850"/>
    </source>
</evidence>
<evidence type="ECO:0000256" key="4">
    <source>
        <dbReference type="ARBA" id="ARBA00022728"/>
    </source>
</evidence>
<dbReference type="GO" id="GO:0071011">
    <property type="term" value="C:precatalytic spliceosome"/>
    <property type="evidence" value="ECO:0007669"/>
    <property type="project" value="TreeGrafter"/>
</dbReference>
<proteinExistence type="inferred from homology"/>
<dbReference type="GO" id="GO:0005685">
    <property type="term" value="C:U1 snRNP"/>
    <property type="evidence" value="ECO:0007669"/>
    <property type="project" value="TreeGrafter"/>
</dbReference>
<dbReference type="InterPro" id="IPR044641">
    <property type="entry name" value="Lsm7/SmG-like"/>
</dbReference>
<organism evidence="11 12">
    <name type="scientific">Macrostomum lignano</name>
    <dbReference type="NCBI Taxonomy" id="282301"/>
    <lineage>
        <taxon>Eukaryota</taxon>
        <taxon>Metazoa</taxon>
        <taxon>Spiralia</taxon>
        <taxon>Lophotrochozoa</taxon>
        <taxon>Platyhelminthes</taxon>
        <taxon>Rhabditophora</taxon>
        <taxon>Macrostomorpha</taxon>
        <taxon>Macrostomida</taxon>
        <taxon>Macrostomidae</taxon>
        <taxon>Macrostomum</taxon>
    </lineage>
</organism>
<dbReference type="SMART" id="SM00651">
    <property type="entry name" value="Sm"/>
    <property type="match status" value="1"/>
</dbReference>
<comment type="subcellular location">
    <subcellularLocation>
        <location evidence="1 9">Nucleus</location>
    </subcellularLocation>
</comment>
<evidence type="ECO:0000256" key="5">
    <source>
        <dbReference type="ARBA" id="ARBA00022884"/>
    </source>
</evidence>
<dbReference type="InterPro" id="IPR034098">
    <property type="entry name" value="Sm_G"/>
</dbReference>
<evidence type="ECO:0000256" key="9">
    <source>
        <dbReference type="RuleBase" id="RU365052"/>
    </source>
</evidence>
<accession>A0A267FHL1</accession>
<comment type="function">
    <text evidence="9">Plays a role in pre-mRNA splicing.</text>
</comment>
<dbReference type="GO" id="GO:0003723">
    <property type="term" value="F:RNA binding"/>
    <property type="evidence" value="ECO:0007669"/>
    <property type="project" value="UniProtKB-UniRule"/>
</dbReference>
<dbReference type="GO" id="GO:0097526">
    <property type="term" value="C:spliceosomal tri-snRNP complex"/>
    <property type="evidence" value="ECO:0007669"/>
    <property type="project" value="TreeGrafter"/>
</dbReference>
<comment type="similarity">
    <text evidence="2 9">Belongs to the snRNP Sm proteins family.</text>
</comment>